<dbReference type="EMBL" id="UFAJ01000739">
    <property type="protein sequence ID" value="SSD61515.1"/>
    <property type="molecule type" value="Genomic_DNA"/>
</dbReference>
<feature type="domain" description="Nudix hydrolase" evidence="5">
    <location>
        <begin position="36"/>
        <end position="191"/>
    </location>
</feature>
<dbReference type="AlphaFoldDB" id="A0A376BA05"/>
<organism evidence="6 7">
    <name type="scientific">Saccharomycodes ludwigii</name>
    <dbReference type="NCBI Taxonomy" id="36035"/>
    <lineage>
        <taxon>Eukaryota</taxon>
        <taxon>Fungi</taxon>
        <taxon>Dikarya</taxon>
        <taxon>Ascomycota</taxon>
        <taxon>Saccharomycotina</taxon>
        <taxon>Saccharomycetes</taxon>
        <taxon>Saccharomycodales</taxon>
        <taxon>Saccharomycodaceae</taxon>
        <taxon>Saccharomycodes</taxon>
    </lineage>
</organism>
<dbReference type="CDD" id="cd04666">
    <property type="entry name" value="NUDIX_DIPP2_like_Nudt4"/>
    <property type="match status" value="1"/>
</dbReference>
<dbReference type="InterPro" id="IPR047198">
    <property type="entry name" value="DDP-like_NUDIX"/>
</dbReference>
<dbReference type="GO" id="GO:0005634">
    <property type="term" value="C:nucleus"/>
    <property type="evidence" value="ECO:0007669"/>
    <property type="project" value="TreeGrafter"/>
</dbReference>
<dbReference type="PROSITE" id="PS51462">
    <property type="entry name" value="NUDIX"/>
    <property type="match status" value="1"/>
</dbReference>
<dbReference type="GO" id="GO:0008486">
    <property type="term" value="F:diphosphoinositol-polyphosphate diphosphatase activity"/>
    <property type="evidence" value="ECO:0007669"/>
    <property type="project" value="TreeGrafter"/>
</dbReference>
<evidence type="ECO:0000259" key="5">
    <source>
        <dbReference type="PROSITE" id="PS51462"/>
    </source>
</evidence>
<dbReference type="GO" id="GO:1901909">
    <property type="term" value="P:diadenosine hexaphosphate catabolic process"/>
    <property type="evidence" value="ECO:0007669"/>
    <property type="project" value="TreeGrafter"/>
</dbReference>
<dbReference type="GO" id="GO:0034431">
    <property type="term" value="F:bis(5'-adenosyl)-hexaphosphatase activity"/>
    <property type="evidence" value="ECO:0007669"/>
    <property type="project" value="TreeGrafter"/>
</dbReference>
<dbReference type="VEuPathDB" id="FungiDB:SCODWIG_03276"/>
<dbReference type="GO" id="GO:0071543">
    <property type="term" value="P:diphosphoinositol polyphosphate metabolic process"/>
    <property type="evidence" value="ECO:0007669"/>
    <property type="project" value="TreeGrafter"/>
</dbReference>
<dbReference type="GO" id="GO:0046872">
    <property type="term" value="F:metal ion binding"/>
    <property type="evidence" value="ECO:0007669"/>
    <property type="project" value="UniProtKB-KW"/>
</dbReference>
<dbReference type="Pfam" id="PF00293">
    <property type="entry name" value="NUDIX"/>
    <property type="match status" value="1"/>
</dbReference>
<evidence type="ECO:0000256" key="3">
    <source>
        <dbReference type="ARBA" id="ARBA00022801"/>
    </source>
</evidence>
<reference evidence="7" key="1">
    <citation type="submission" date="2018-06" db="EMBL/GenBank/DDBJ databases">
        <authorList>
            <person name="Guldener U."/>
        </authorList>
    </citation>
    <scope>NUCLEOTIDE SEQUENCE [LARGE SCALE GENOMIC DNA]</scope>
    <source>
        <strain evidence="7">UTAD17</strain>
    </source>
</reference>
<dbReference type="InterPro" id="IPR015797">
    <property type="entry name" value="NUDIX_hydrolase-like_dom_sf"/>
</dbReference>
<dbReference type="Proteomes" id="UP000262825">
    <property type="component" value="Unassembled WGS sequence"/>
</dbReference>
<gene>
    <name evidence="6" type="ORF">SCODWIG_03276</name>
</gene>
<evidence type="ECO:0000256" key="2">
    <source>
        <dbReference type="ARBA" id="ARBA00022723"/>
    </source>
</evidence>
<evidence type="ECO:0000256" key="1">
    <source>
        <dbReference type="ARBA" id="ARBA00001946"/>
    </source>
</evidence>
<dbReference type="GO" id="GO:1901911">
    <property type="term" value="P:adenosine 5'-(hexahydrogen pentaphosphate) catabolic process"/>
    <property type="evidence" value="ECO:0007669"/>
    <property type="project" value="TreeGrafter"/>
</dbReference>
<comment type="cofactor">
    <cofactor evidence="1">
        <name>Mg(2+)</name>
        <dbReference type="ChEBI" id="CHEBI:18420"/>
    </cofactor>
</comment>
<protein>
    <submittedName>
        <fullName evidence="6">Related to Diphosphoinositol polyphosphate phosphohydrolase DDP1</fullName>
    </submittedName>
</protein>
<dbReference type="PANTHER" id="PTHR12629:SF0">
    <property type="entry name" value="DIPHOSPHOINOSITOL-POLYPHOSPHATE DIPHOSPHATASE"/>
    <property type="match status" value="1"/>
</dbReference>
<dbReference type="GO" id="GO:0005737">
    <property type="term" value="C:cytoplasm"/>
    <property type="evidence" value="ECO:0007669"/>
    <property type="project" value="TreeGrafter"/>
</dbReference>
<sequence>MTNSVADSNTTKHIKFDKNAVSRVGRSNQVYSEHTGARLVAGCVCLNKEKTRVLLVQSTAHKSKWVLPKGGVEKDEYPEFAKTACRETWEEAGVLGTISTIVDLGIVQDLRPPKHWGNPKAFEQQGNDNNATAKTITAPPRSEFHFFEMIVDELVENYPERGERNRKWFNYEDALKELERAKRPELVEILKRSSLNVSNHF</sequence>
<dbReference type="GO" id="GO:0000298">
    <property type="term" value="F:endopolyphosphatase activity"/>
    <property type="evidence" value="ECO:0007669"/>
    <property type="project" value="TreeGrafter"/>
</dbReference>
<dbReference type="SUPFAM" id="SSF55811">
    <property type="entry name" value="Nudix"/>
    <property type="match status" value="1"/>
</dbReference>
<evidence type="ECO:0000313" key="7">
    <source>
        <dbReference type="Proteomes" id="UP000262825"/>
    </source>
</evidence>
<dbReference type="OrthoDB" id="3971373at2759"/>
<keyword evidence="4" id="KW-0460">Magnesium</keyword>
<dbReference type="Gene3D" id="3.90.79.10">
    <property type="entry name" value="Nucleoside Triphosphate Pyrophosphohydrolase"/>
    <property type="match status" value="1"/>
</dbReference>
<evidence type="ECO:0000256" key="4">
    <source>
        <dbReference type="ARBA" id="ARBA00022842"/>
    </source>
</evidence>
<keyword evidence="3 6" id="KW-0378">Hydrolase</keyword>
<dbReference type="GO" id="GO:1901907">
    <property type="term" value="P:diadenosine pentaphosphate catabolic process"/>
    <property type="evidence" value="ECO:0007669"/>
    <property type="project" value="TreeGrafter"/>
</dbReference>
<keyword evidence="7" id="KW-1185">Reference proteome</keyword>
<name>A0A376BA05_9ASCO</name>
<dbReference type="GO" id="GO:0034432">
    <property type="term" value="F:bis(5'-adenosyl)-pentaphosphatase activity"/>
    <property type="evidence" value="ECO:0007669"/>
    <property type="project" value="TreeGrafter"/>
</dbReference>
<dbReference type="PANTHER" id="PTHR12629">
    <property type="entry name" value="DIPHOSPHOINOSITOL POLYPHOSPHATE PHOSPHOHYDROLASE"/>
    <property type="match status" value="1"/>
</dbReference>
<proteinExistence type="predicted"/>
<keyword evidence="2" id="KW-0479">Metal-binding</keyword>
<evidence type="ECO:0000313" key="6">
    <source>
        <dbReference type="EMBL" id="SSD61515.1"/>
    </source>
</evidence>
<accession>A0A376BA05</accession>
<dbReference type="InterPro" id="IPR000086">
    <property type="entry name" value="NUDIX_hydrolase_dom"/>
</dbReference>